<evidence type="ECO:0000313" key="1">
    <source>
        <dbReference type="EMBL" id="ADV62808.1"/>
    </source>
</evidence>
<dbReference type="InterPro" id="IPR046525">
    <property type="entry name" value="DUF6702"/>
</dbReference>
<dbReference type="InParanoid" id="E8R5Q1"/>
<dbReference type="OrthoDB" id="278786at2"/>
<gene>
    <name evidence="1" type="ordered locus">Isop_2230</name>
</gene>
<dbReference type="Proteomes" id="UP000008631">
    <property type="component" value="Chromosome"/>
</dbReference>
<reference key="1">
    <citation type="submission" date="2010-11" db="EMBL/GenBank/DDBJ databases">
        <title>The complete sequence of chromosome of Isophaera pallida ATCC 43644.</title>
        <authorList>
            <consortium name="US DOE Joint Genome Institute (JGI-PGF)"/>
            <person name="Lucas S."/>
            <person name="Copeland A."/>
            <person name="Lapidus A."/>
            <person name="Bruce D."/>
            <person name="Goodwin L."/>
            <person name="Pitluck S."/>
            <person name="Kyrpides N."/>
            <person name="Mavromatis K."/>
            <person name="Pagani I."/>
            <person name="Ivanova N."/>
            <person name="Saunders E."/>
            <person name="Brettin T."/>
            <person name="Detter J.C."/>
            <person name="Han C."/>
            <person name="Tapia R."/>
            <person name="Land M."/>
            <person name="Hauser L."/>
            <person name="Markowitz V."/>
            <person name="Cheng J.-F."/>
            <person name="Hugenholtz P."/>
            <person name="Woyke T."/>
            <person name="Wu D."/>
            <person name="Eisen J.A."/>
        </authorList>
    </citation>
    <scope>NUCLEOTIDE SEQUENCE</scope>
    <source>
        <strain>ATCC 43644</strain>
    </source>
</reference>
<dbReference type="KEGG" id="ipa:Isop_2230"/>
<keyword evidence="2" id="KW-1185">Reference proteome</keyword>
<dbReference type="RefSeq" id="WP_013565096.1">
    <property type="nucleotide sequence ID" value="NC_014962.1"/>
</dbReference>
<dbReference type="HOGENOM" id="CLU_1419775_0_0_0"/>
<sequence length="191" mass="21277">MSLAPSPNGPVRLLAALVAVALGGAVAAFWRVPAAANSDHRGHPFHVTIAEVEYNPETNRFEVALRVDPLDLQQALAKRLKQPERDLERIENLQDHLNGYVADHFRIVGADGSSPANPLSWVGHEIDVKTAWLYFEITAPDRTAPDSCIVAQTMFQELEPNYVHTINYAHGRLRTTLRLTYEQPRAPLKRG</sequence>
<accession>E8R5Q1</accession>
<name>E8R5Q1_ISOPI</name>
<organism evidence="1 2">
    <name type="scientific">Isosphaera pallida (strain ATCC 43644 / DSM 9630 / IS1B)</name>
    <dbReference type="NCBI Taxonomy" id="575540"/>
    <lineage>
        <taxon>Bacteria</taxon>
        <taxon>Pseudomonadati</taxon>
        <taxon>Planctomycetota</taxon>
        <taxon>Planctomycetia</taxon>
        <taxon>Isosphaerales</taxon>
        <taxon>Isosphaeraceae</taxon>
        <taxon>Isosphaera</taxon>
    </lineage>
</organism>
<dbReference type="AlphaFoldDB" id="E8R5Q1"/>
<reference evidence="1 2" key="2">
    <citation type="journal article" date="2011" name="Stand. Genomic Sci.">
        <title>Complete genome sequence of Isosphaera pallida type strain (IS1B).</title>
        <authorList>
            <consortium name="US DOE Joint Genome Institute (JGI-PGF)"/>
            <person name="Goker M."/>
            <person name="Cleland D."/>
            <person name="Saunders E."/>
            <person name="Lapidus A."/>
            <person name="Nolan M."/>
            <person name="Lucas S."/>
            <person name="Hammon N."/>
            <person name="Deshpande S."/>
            <person name="Cheng J.F."/>
            <person name="Tapia R."/>
            <person name="Han C."/>
            <person name="Goodwin L."/>
            <person name="Pitluck S."/>
            <person name="Liolios K."/>
            <person name="Pagani I."/>
            <person name="Ivanova N."/>
            <person name="Mavromatis K."/>
            <person name="Pati A."/>
            <person name="Chen A."/>
            <person name="Palaniappan K."/>
            <person name="Land M."/>
            <person name="Hauser L."/>
            <person name="Chang Y.J."/>
            <person name="Jeffries C.D."/>
            <person name="Detter J.C."/>
            <person name="Beck B."/>
            <person name="Woyke T."/>
            <person name="Bristow J."/>
            <person name="Eisen J.A."/>
            <person name="Markowitz V."/>
            <person name="Hugenholtz P."/>
            <person name="Kyrpides N.C."/>
            <person name="Klenk H.P."/>
        </authorList>
    </citation>
    <scope>NUCLEOTIDE SEQUENCE [LARGE SCALE GENOMIC DNA]</scope>
    <source>
        <strain evidence="2">ATCC 43644 / DSM 9630 / IS1B</strain>
    </source>
</reference>
<protein>
    <submittedName>
        <fullName evidence="1">Uncharacterized protein</fullName>
    </submittedName>
</protein>
<dbReference type="Pfam" id="PF20420">
    <property type="entry name" value="DUF6702"/>
    <property type="match status" value="1"/>
</dbReference>
<dbReference type="EMBL" id="CP002353">
    <property type="protein sequence ID" value="ADV62808.1"/>
    <property type="molecule type" value="Genomic_DNA"/>
</dbReference>
<evidence type="ECO:0000313" key="2">
    <source>
        <dbReference type="Proteomes" id="UP000008631"/>
    </source>
</evidence>
<proteinExistence type="predicted"/>
<dbReference type="STRING" id="575540.Isop_2230"/>